<dbReference type="Proteomes" id="UP001497382">
    <property type="component" value="Unassembled WGS sequence"/>
</dbReference>
<keyword evidence="2" id="KW-1185">Reference proteome</keyword>
<evidence type="ECO:0000313" key="1">
    <source>
        <dbReference type="EMBL" id="CAL1282235.1"/>
    </source>
</evidence>
<name>A0AAV2AE19_9ARAC</name>
<comment type="caution">
    <text evidence="1">The sequence shown here is derived from an EMBL/GenBank/DDBJ whole genome shotgun (WGS) entry which is preliminary data.</text>
</comment>
<accession>A0AAV2AE19</accession>
<evidence type="ECO:0000313" key="2">
    <source>
        <dbReference type="Proteomes" id="UP001497382"/>
    </source>
</evidence>
<dbReference type="EMBL" id="CAXIEN010000153">
    <property type="protein sequence ID" value="CAL1282235.1"/>
    <property type="molecule type" value="Genomic_DNA"/>
</dbReference>
<organism evidence="1 2">
    <name type="scientific">Larinioides sclopetarius</name>
    <dbReference type="NCBI Taxonomy" id="280406"/>
    <lineage>
        <taxon>Eukaryota</taxon>
        <taxon>Metazoa</taxon>
        <taxon>Ecdysozoa</taxon>
        <taxon>Arthropoda</taxon>
        <taxon>Chelicerata</taxon>
        <taxon>Arachnida</taxon>
        <taxon>Araneae</taxon>
        <taxon>Araneomorphae</taxon>
        <taxon>Entelegynae</taxon>
        <taxon>Araneoidea</taxon>
        <taxon>Araneidae</taxon>
        <taxon>Larinioides</taxon>
    </lineage>
</organism>
<reference evidence="1 2" key="1">
    <citation type="submission" date="2024-04" db="EMBL/GenBank/DDBJ databases">
        <authorList>
            <person name="Rising A."/>
            <person name="Reimegard J."/>
            <person name="Sonavane S."/>
            <person name="Akerstrom W."/>
            <person name="Nylinder S."/>
            <person name="Hedman E."/>
            <person name="Kallberg Y."/>
        </authorList>
    </citation>
    <scope>NUCLEOTIDE SEQUENCE [LARGE SCALE GENOMIC DNA]</scope>
</reference>
<protein>
    <recommendedName>
        <fullName evidence="3">C2H2-type domain-containing protein</fullName>
    </recommendedName>
</protein>
<gene>
    <name evidence="1" type="ORF">LARSCL_LOCUS11987</name>
</gene>
<sequence length="77" mass="8800">MANDRSALNANSPKDTMSEKLTMDFVDDSIENPCESEAFHKTHVLKSNLTKDLVEKTYVCFVCGLEFSIKEQYLKHL</sequence>
<proteinExistence type="predicted"/>
<evidence type="ECO:0008006" key="3">
    <source>
        <dbReference type="Google" id="ProtNLM"/>
    </source>
</evidence>
<dbReference type="AlphaFoldDB" id="A0AAV2AE19"/>